<dbReference type="AlphaFoldDB" id="A0A931E881"/>
<evidence type="ECO:0000256" key="1">
    <source>
        <dbReference type="SAM" id="SignalP"/>
    </source>
</evidence>
<evidence type="ECO:0000313" key="2">
    <source>
        <dbReference type="EMBL" id="MBG9377181.1"/>
    </source>
</evidence>
<reference evidence="2" key="1">
    <citation type="submission" date="2020-11" db="EMBL/GenBank/DDBJ databases">
        <title>Bacterial whole genome sequence for Panacibacter sp. DH6.</title>
        <authorList>
            <person name="Le V."/>
            <person name="Ko S."/>
            <person name="Ahn C.-Y."/>
            <person name="Oh H.-M."/>
        </authorList>
    </citation>
    <scope>NUCLEOTIDE SEQUENCE</scope>
    <source>
        <strain evidence="2">DH6</strain>
    </source>
</reference>
<keyword evidence="1" id="KW-0732">Signal</keyword>
<dbReference type="EMBL" id="JADWYR010000002">
    <property type="protein sequence ID" value="MBG9377181.1"/>
    <property type="molecule type" value="Genomic_DNA"/>
</dbReference>
<proteinExistence type="predicted"/>
<evidence type="ECO:0000313" key="3">
    <source>
        <dbReference type="Proteomes" id="UP000628448"/>
    </source>
</evidence>
<keyword evidence="3" id="KW-1185">Reference proteome</keyword>
<gene>
    <name evidence="2" type="ORF">I5907_13135</name>
</gene>
<evidence type="ECO:0008006" key="4">
    <source>
        <dbReference type="Google" id="ProtNLM"/>
    </source>
</evidence>
<dbReference type="RefSeq" id="WP_196991280.1">
    <property type="nucleotide sequence ID" value="NZ_JADWYR010000002.1"/>
</dbReference>
<accession>A0A931E881</accession>
<feature type="signal peptide" evidence="1">
    <location>
        <begin position="1"/>
        <end position="19"/>
    </location>
</feature>
<protein>
    <recommendedName>
        <fullName evidence="4">Outer membrane protein beta-barrel domain-containing protein</fullName>
    </recommendedName>
</protein>
<comment type="caution">
    <text evidence="2">The sequence shown here is derived from an EMBL/GenBank/DDBJ whole genome shotgun (WGS) entry which is preliminary data.</text>
</comment>
<name>A0A931E881_9BACT</name>
<dbReference type="Proteomes" id="UP000628448">
    <property type="component" value="Unassembled WGS sequence"/>
</dbReference>
<organism evidence="2 3">
    <name type="scientific">Panacibacter microcysteis</name>
    <dbReference type="NCBI Taxonomy" id="2793269"/>
    <lineage>
        <taxon>Bacteria</taxon>
        <taxon>Pseudomonadati</taxon>
        <taxon>Bacteroidota</taxon>
        <taxon>Chitinophagia</taxon>
        <taxon>Chitinophagales</taxon>
        <taxon>Chitinophagaceae</taxon>
        <taxon>Panacibacter</taxon>
    </lineage>
</organism>
<feature type="chain" id="PRO_5037566225" description="Outer membrane protein beta-barrel domain-containing protein" evidence="1">
    <location>
        <begin position="20"/>
        <end position="511"/>
    </location>
</feature>
<sequence length="511" mass="58029">MKKIILFSIFIAASYSVYAQVGLLSSNNKNYIRSQLLSDTTYKFPALTFADNNLWYFDNPYESTIISGEDDYYFENMEQKRKMDSLLRNNDQKDSLLAIYVDSLRRIRLVKRQTDSALSVIIKNNNQALRNVFNDKFSSLKNQNMELQKAILKSNFLTRHYPIDSLQVITDFSRFTTDMSEIYADLEQLKDLNNKRLNEIESGVERMNAINNLDTINFEKDNLPELQLTLSKAWGKIAKDTEAITTKFKNDTTNYNNISKTYDNKLKSYITPKLKSELQKTSDFGAFPQLTSVLGKREVIPQLQLYGSYNYENKTTSVEANIGLSFAASSNADSGNIHDIFIPTASKFLIYTNFNYSFWSTNQSTSNDKDSAKRLAIKLGFSFAGKNLVFDTTKKVNSINSTMLYAKGGLELGVLPKRFSIYANVNTVSLLDKIDDFKTATGINSKFFGYLDCGARFFLDPAPQAKVDLGLYIYSDINFIINGGDVKRVTHSNDLVIPSIQLGIVKRLGRL</sequence>